<feature type="domain" description="DUF2344" evidence="1">
    <location>
        <begin position="2"/>
        <end position="191"/>
    </location>
</feature>
<evidence type="ECO:0000313" key="2">
    <source>
        <dbReference type="EMBL" id="AIY83162.1"/>
    </source>
</evidence>
<name>A0A0A7FU79_9CLOT</name>
<keyword evidence="3" id="KW-1185">Reference proteome</keyword>
<dbReference type="KEGG" id="cbv:U729_1717"/>
<organism evidence="2 3">
    <name type="scientific">Clostridium baratii str. Sullivan</name>
    <dbReference type="NCBI Taxonomy" id="1415775"/>
    <lineage>
        <taxon>Bacteria</taxon>
        <taxon>Bacillati</taxon>
        <taxon>Bacillota</taxon>
        <taxon>Clostridia</taxon>
        <taxon>Eubacteriales</taxon>
        <taxon>Clostridiaceae</taxon>
        <taxon>Clostridium</taxon>
    </lineage>
</organism>
<dbReference type="GeneID" id="60852214"/>
<dbReference type="Proteomes" id="UP000030635">
    <property type="component" value="Chromosome"/>
</dbReference>
<dbReference type="eggNOG" id="COG5011">
    <property type="taxonomic scope" value="Bacteria"/>
</dbReference>
<evidence type="ECO:0000259" key="1">
    <source>
        <dbReference type="Pfam" id="PF10105"/>
    </source>
</evidence>
<dbReference type="HOGENOM" id="CLU_083579_1_0_9"/>
<dbReference type="InterPro" id="IPR018768">
    <property type="entry name" value="DUF2344"/>
</dbReference>
<accession>A0A0A7FU79</accession>
<dbReference type="EMBL" id="CP006905">
    <property type="protein sequence ID" value="AIY83162.1"/>
    <property type="molecule type" value="Genomic_DNA"/>
</dbReference>
<evidence type="ECO:0000313" key="3">
    <source>
        <dbReference type="Proteomes" id="UP000030635"/>
    </source>
</evidence>
<reference evidence="2 3" key="1">
    <citation type="journal article" date="2015" name="Infect. Genet. Evol.">
        <title>Genomic sequences of six botulinum neurotoxin-producing strains representing three clostridial species illustrate the mobility and diversity of botulinum neurotoxin genes.</title>
        <authorList>
            <person name="Smith T.J."/>
            <person name="Hill K.K."/>
            <person name="Xie G."/>
            <person name="Foley B.T."/>
            <person name="Williamson C.H."/>
            <person name="Foster J.T."/>
            <person name="Johnson S.L."/>
            <person name="Chertkov O."/>
            <person name="Teshima H."/>
            <person name="Gibbons H.S."/>
            <person name="Johnsky L.A."/>
            <person name="Karavis M.A."/>
            <person name="Smith L.A."/>
        </authorList>
    </citation>
    <scope>NUCLEOTIDE SEQUENCE [LARGE SCALE GENOMIC DNA]</scope>
    <source>
        <strain evidence="2">Sullivan</strain>
    </source>
</reference>
<dbReference type="Pfam" id="PF10105">
    <property type="entry name" value="DUF2344"/>
    <property type="match status" value="1"/>
</dbReference>
<gene>
    <name evidence="2" type="ORF">U729_1717</name>
</gene>
<dbReference type="NCBIfam" id="TIGR03936">
    <property type="entry name" value="sam_1_link_chp"/>
    <property type="match status" value="1"/>
</dbReference>
<sequence length="233" mass="26963">MRYLIKFTKEANIKFISHLDLMRTIQKVIRRSGLPVEYSKGFNPHMSLSLAQPLSVGVYSSGEYMDVVLSEERDPEEIINKLNECTASGIKFINAKGIEIIPNVKRLPQAMALIDAARYTIKIEYNDISKFEEELKAFLDKEEWVMLKKSKKGEKEVDIKPLVHELKYWTVDNEAVFNILISSGSREHLSPDLFVKAIKDNTTNYNEDTFVPIKREEMYLMREGTFVPLYQCV</sequence>
<dbReference type="AlphaFoldDB" id="A0A0A7FU79"/>
<dbReference type="RefSeq" id="WP_039313673.1">
    <property type="nucleotide sequence ID" value="NZ_CP006905.1"/>
</dbReference>
<protein>
    <recommendedName>
        <fullName evidence="1">DUF2344 domain-containing protein</fullName>
    </recommendedName>
</protein>
<proteinExistence type="predicted"/>
<dbReference type="OrthoDB" id="9780488at2"/>
<dbReference type="STRING" id="1561.NPD11_1301"/>